<evidence type="ECO:0000259" key="8">
    <source>
        <dbReference type="PROSITE" id="PS51039"/>
    </source>
</evidence>
<feature type="domain" description="A20-type" evidence="7">
    <location>
        <begin position="8"/>
        <end position="42"/>
    </location>
</feature>
<evidence type="ECO:0000313" key="9">
    <source>
        <dbReference type="EMBL" id="KAG8047376.1"/>
    </source>
</evidence>
<evidence type="ECO:0000256" key="1">
    <source>
        <dbReference type="ARBA" id="ARBA00003732"/>
    </source>
</evidence>
<comment type="function">
    <text evidence="1">May be involved in environmental stress response.</text>
</comment>
<organism evidence="9 10">
    <name type="scientific">Zizania palustris</name>
    <name type="common">Northern wild rice</name>
    <dbReference type="NCBI Taxonomy" id="103762"/>
    <lineage>
        <taxon>Eukaryota</taxon>
        <taxon>Viridiplantae</taxon>
        <taxon>Streptophyta</taxon>
        <taxon>Embryophyta</taxon>
        <taxon>Tracheophyta</taxon>
        <taxon>Spermatophyta</taxon>
        <taxon>Magnoliopsida</taxon>
        <taxon>Liliopsida</taxon>
        <taxon>Poales</taxon>
        <taxon>Poaceae</taxon>
        <taxon>BOP clade</taxon>
        <taxon>Oryzoideae</taxon>
        <taxon>Oryzeae</taxon>
        <taxon>Zizaniinae</taxon>
        <taxon>Zizania</taxon>
    </lineage>
</organism>
<proteinExistence type="predicted"/>
<name>A0A8J5RYM0_ZIZPA</name>
<keyword evidence="10" id="KW-1185">Reference proteome</keyword>
<comment type="caution">
    <text evidence="9">The sequence shown here is derived from an EMBL/GenBank/DDBJ whole genome shotgun (WGS) entry which is preliminary data.</text>
</comment>
<dbReference type="InterPro" id="IPR050652">
    <property type="entry name" value="AN1_A20_ZnFinger"/>
</dbReference>
<dbReference type="SMART" id="SM00259">
    <property type="entry name" value="ZnF_A20"/>
    <property type="match status" value="2"/>
</dbReference>
<reference evidence="9" key="1">
    <citation type="journal article" date="2021" name="bioRxiv">
        <title>Whole Genome Assembly and Annotation of Northern Wild Rice, Zizania palustris L., Supports a Whole Genome Duplication in the Zizania Genus.</title>
        <authorList>
            <person name="Haas M."/>
            <person name="Kono T."/>
            <person name="Macchietto M."/>
            <person name="Millas R."/>
            <person name="McGilp L."/>
            <person name="Shao M."/>
            <person name="Duquette J."/>
            <person name="Hirsch C.N."/>
            <person name="Kimball J."/>
        </authorList>
    </citation>
    <scope>NUCLEOTIDE SEQUENCE</scope>
    <source>
        <tissue evidence="9">Fresh leaf tissue</tissue>
    </source>
</reference>
<feature type="domain" description="A20-type" evidence="7">
    <location>
        <begin position="86"/>
        <end position="120"/>
    </location>
</feature>
<evidence type="ECO:0000259" key="7">
    <source>
        <dbReference type="PROSITE" id="PS51036"/>
    </source>
</evidence>
<evidence type="ECO:0000256" key="4">
    <source>
        <dbReference type="ARBA" id="ARBA00022833"/>
    </source>
</evidence>
<evidence type="ECO:0000256" key="2">
    <source>
        <dbReference type="ARBA" id="ARBA00022723"/>
    </source>
</evidence>
<dbReference type="AlphaFoldDB" id="A0A8J5RYM0"/>
<reference evidence="9" key="2">
    <citation type="submission" date="2021-02" db="EMBL/GenBank/DDBJ databases">
        <authorList>
            <person name="Kimball J.A."/>
            <person name="Haas M.W."/>
            <person name="Macchietto M."/>
            <person name="Kono T."/>
            <person name="Duquette J."/>
            <person name="Shao M."/>
        </authorList>
    </citation>
    <scope>NUCLEOTIDE SEQUENCE</scope>
    <source>
        <tissue evidence="9">Fresh leaf tissue</tissue>
    </source>
</reference>
<dbReference type="Pfam" id="PF01428">
    <property type="entry name" value="zf-AN1"/>
    <property type="match status" value="1"/>
</dbReference>
<dbReference type="PANTHER" id="PTHR10634:SF98">
    <property type="entry name" value="ZINC FINGER A20 AND AN1 DOMAIN-CONTAINING STRESS-ASSOCIATED PROTEIN 3"/>
    <property type="match status" value="1"/>
</dbReference>
<dbReference type="GO" id="GO:0008270">
    <property type="term" value="F:zinc ion binding"/>
    <property type="evidence" value="ECO:0007669"/>
    <property type="project" value="UniProtKB-KW"/>
</dbReference>
<evidence type="ECO:0000313" key="10">
    <source>
        <dbReference type="Proteomes" id="UP000729402"/>
    </source>
</evidence>
<dbReference type="PROSITE" id="PS51036">
    <property type="entry name" value="ZF_A20"/>
    <property type="match status" value="2"/>
</dbReference>
<dbReference type="OrthoDB" id="428577at2759"/>
<dbReference type="InterPro" id="IPR002653">
    <property type="entry name" value="Znf_A20"/>
</dbReference>
<dbReference type="Pfam" id="PF01754">
    <property type="entry name" value="zf-A20"/>
    <property type="match status" value="2"/>
</dbReference>
<evidence type="ECO:0000256" key="5">
    <source>
        <dbReference type="ARBA" id="ARBA00023016"/>
    </source>
</evidence>
<dbReference type="Proteomes" id="UP000729402">
    <property type="component" value="Unassembled WGS sequence"/>
</dbReference>
<feature type="domain" description="AN1-type" evidence="8">
    <location>
        <begin position="156"/>
        <end position="202"/>
    </location>
</feature>
<keyword evidence="5" id="KW-0346">Stress response</keyword>
<dbReference type="PANTHER" id="PTHR10634">
    <property type="entry name" value="AN1-TYPE ZINC FINGER PROTEIN"/>
    <property type="match status" value="1"/>
</dbReference>
<keyword evidence="3 6" id="KW-0863">Zinc-finger</keyword>
<gene>
    <name evidence="9" type="ORF">GUJ93_ZPchr0008g13990</name>
</gene>
<dbReference type="GO" id="GO:0003677">
    <property type="term" value="F:DNA binding"/>
    <property type="evidence" value="ECO:0007669"/>
    <property type="project" value="InterPro"/>
</dbReference>
<accession>A0A8J5RYM0</accession>
<dbReference type="InterPro" id="IPR000058">
    <property type="entry name" value="Znf_AN1"/>
</dbReference>
<protein>
    <submittedName>
        <fullName evidence="9">Uncharacterized protein</fullName>
    </submittedName>
</protein>
<keyword evidence="4" id="KW-0862">Zinc</keyword>
<dbReference type="PROSITE" id="PS51039">
    <property type="entry name" value="ZF_AN1"/>
    <property type="match status" value="1"/>
</dbReference>
<sequence length="221" mass="23106">MEEQRQAGGDAKLCANGCGFFSSAATKNLCSKCYRDRLKEEDASASASAAAIVFARDVSHDIEAAIAGKEEVSKGPASASAAAAAADAEALCANGCGFFGSAATKNLCSKCFLQHLKSAPLPSLSATASQPAVADKIKADVADKIKTAAAASDQPPAKPNRCMACRKKVGLVGFDCRCGGTFCSLHRFPDKHICGYDFKKKDIEKLEKENPVIMASKISKF</sequence>
<dbReference type="FunFam" id="4.10.1110.10:FF:000001">
    <property type="entry name" value="Zinc finger AN1-type containing 6"/>
    <property type="match status" value="1"/>
</dbReference>
<dbReference type="SMART" id="SM00154">
    <property type="entry name" value="ZnF_AN1"/>
    <property type="match status" value="1"/>
</dbReference>
<evidence type="ECO:0000256" key="3">
    <source>
        <dbReference type="ARBA" id="ARBA00022771"/>
    </source>
</evidence>
<keyword evidence="2" id="KW-0479">Metal-binding</keyword>
<evidence type="ECO:0000256" key="6">
    <source>
        <dbReference type="PROSITE-ProRule" id="PRU00449"/>
    </source>
</evidence>
<dbReference type="EMBL" id="JAAALK010000290">
    <property type="protein sequence ID" value="KAG8047376.1"/>
    <property type="molecule type" value="Genomic_DNA"/>
</dbReference>